<dbReference type="Proteomes" id="UP001221757">
    <property type="component" value="Unassembled WGS sequence"/>
</dbReference>
<gene>
    <name evidence="1" type="ORF">B0H17DRAFT_164966</name>
</gene>
<organism evidence="1 2">
    <name type="scientific">Mycena rosella</name>
    <name type="common">Pink bonnet</name>
    <name type="synonym">Agaricus rosellus</name>
    <dbReference type="NCBI Taxonomy" id="1033263"/>
    <lineage>
        <taxon>Eukaryota</taxon>
        <taxon>Fungi</taxon>
        <taxon>Dikarya</taxon>
        <taxon>Basidiomycota</taxon>
        <taxon>Agaricomycotina</taxon>
        <taxon>Agaricomycetes</taxon>
        <taxon>Agaricomycetidae</taxon>
        <taxon>Agaricales</taxon>
        <taxon>Marasmiineae</taxon>
        <taxon>Mycenaceae</taxon>
        <taxon>Mycena</taxon>
    </lineage>
</organism>
<proteinExistence type="predicted"/>
<comment type="caution">
    <text evidence="1">The sequence shown here is derived from an EMBL/GenBank/DDBJ whole genome shotgun (WGS) entry which is preliminary data.</text>
</comment>
<accession>A0AAD7GMB6</accession>
<sequence>MQQVIFSKNAVNWLFKRGGFDLAVNAPVQKTFLLVVGVALEELGQEELMVWFANTFGPLVTAVEDALVAHQNAPIDGAKARRLLKYSARATHGEPLAKKPCPANRQGPSSLQIFDETKPSFKTGPHNHKKCIPARPRGFVQKCLFAVAEFATAVSTALFGSLQAPPPTGYTVPAGLPSYMLAYRDSSSTVPTALVFAPRLGFVPARLPPQDLAEEED</sequence>
<name>A0AAD7GMB6_MYCRO</name>
<evidence type="ECO:0000313" key="1">
    <source>
        <dbReference type="EMBL" id="KAJ7701807.1"/>
    </source>
</evidence>
<dbReference type="AlphaFoldDB" id="A0AAD7GMB6"/>
<protein>
    <submittedName>
        <fullName evidence="1">Uncharacterized protein</fullName>
    </submittedName>
</protein>
<reference evidence="1" key="1">
    <citation type="submission" date="2023-03" db="EMBL/GenBank/DDBJ databases">
        <title>Massive genome expansion in bonnet fungi (Mycena s.s.) driven by repeated elements and novel gene families across ecological guilds.</title>
        <authorList>
            <consortium name="Lawrence Berkeley National Laboratory"/>
            <person name="Harder C.B."/>
            <person name="Miyauchi S."/>
            <person name="Viragh M."/>
            <person name="Kuo A."/>
            <person name="Thoen E."/>
            <person name="Andreopoulos B."/>
            <person name="Lu D."/>
            <person name="Skrede I."/>
            <person name="Drula E."/>
            <person name="Henrissat B."/>
            <person name="Morin E."/>
            <person name="Kohler A."/>
            <person name="Barry K."/>
            <person name="LaButti K."/>
            <person name="Morin E."/>
            <person name="Salamov A."/>
            <person name="Lipzen A."/>
            <person name="Mereny Z."/>
            <person name="Hegedus B."/>
            <person name="Baldrian P."/>
            <person name="Stursova M."/>
            <person name="Weitz H."/>
            <person name="Taylor A."/>
            <person name="Grigoriev I.V."/>
            <person name="Nagy L.G."/>
            <person name="Martin F."/>
            <person name="Kauserud H."/>
        </authorList>
    </citation>
    <scope>NUCLEOTIDE SEQUENCE</scope>
    <source>
        <strain evidence="1">CBHHK067</strain>
    </source>
</reference>
<keyword evidence="2" id="KW-1185">Reference proteome</keyword>
<evidence type="ECO:0000313" key="2">
    <source>
        <dbReference type="Proteomes" id="UP001221757"/>
    </source>
</evidence>
<dbReference type="EMBL" id="JARKIE010000016">
    <property type="protein sequence ID" value="KAJ7701807.1"/>
    <property type="molecule type" value="Genomic_DNA"/>
</dbReference>